<dbReference type="EMBL" id="GBRH01164678">
    <property type="protein sequence ID" value="JAE33218.1"/>
    <property type="molecule type" value="Transcribed_RNA"/>
</dbReference>
<sequence length="54" mass="5932">MHVALLKKLISHDQELTDQNRPSMAGVVMTGKKEPHLSQLVLISAVFTCICVVT</sequence>
<evidence type="ECO:0000313" key="1">
    <source>
        <dbReference type="EMBL" id="JAE33218.1"/>
    </source>
</evidence>
<accession>A0A0A9HJZ5</accession>
<organism evidence="1">
    <name type="scientific">Arundo donax</name>
    <name type="common">Giant reed</name>
    <name type="synonym">Donax arundinaceus</name>
    <dbReference type="NCBI Taxonomy" id="35708"/>
    <lineage>
        <taxon>Eukaryota</taxon>
        <taxon>Viridiplantae</taxon>
        <taxon>Streptophyta</taxon>
        <taxon>Embryophyta</taxon>
        <taxon>Tracheophyta</taxon>
        <taxon>Spermatophyta</taxon>
        <taxon>Magnoliopsida</taxon>
        <taxon>Liliopsida</taxon>
        <taxon>Poales</taxon>
        <taxon>Poaceae</taxon>
        <taxon>PACMAD clade</taxon>
        <taxon>Arundinoideae</taxon>
        <taxon>Arundineae</taxon>
        <taxon>Arundo</taxon>
    </lineage>
</organism>
<dbReference type="AlphaFoldDB" id="A0A0A9HJZ5"/>
<reference evidence="1" key="2">
    <citation type="journal article" date="2015" name="Data Brief">
        <title>Shoot transcriptome of the giant reed, Arundo donax.</title>
        <authorList>
            <person name="Barrero R.A."/>
            <person name="Guerrero F.D."/>
            <person name="Moolhuijzen P."/>
            <person name="Goolsby J.A."/>
            <person name="Tidwell J."/>
            <person name="Bellgard S.E."/>
            <person name="Bellgard M.I."/>
        </authorList>
    </citation>
    <scope>NUCLEOTIDE SEQUENCE</scope>
    <source>
        <tissue evidence="1">Shoot tissue taken approximately 20 cm above the soil surface</tissue>
    </source>
</reference>
<reference evidence="1" key="1">
    <citation type="submission" date="2014-09" db="EMBL/GenBank/DDBJ databases">
        <authorList>
            <person name="Magalhaes I.L.F."/>
            <person name="Oliveira U."/>
            <person name="Santos F.R."/>
            <person name="Vidigal T.H.D.A."/>
            <person name="Brescovit A.D."/>
            <person name="Santos A.J."/>
        </authorList>
    </citation>
    <scope>NUCLEOTIDE SEQUENCE</scope>
    <source>
        <tissue evidence="1">Shoot tissue taken approximately 20 cm above the soil surface</tissue>
    </source>
</reference>
<proteinExistence type="predicted"/>
<name>A0A0A9HJZ5_ARUDO</name>
<protein>
    <submittedName>
        <fullName evidence="1">Uncharacterized protein</fullName>
    </submittedName>
</protein>